<protein>
    <submittedName>
        <fullName evidence="1">Uncharacterized protein</fullName>
    </submittedName>
</protein>
<dbReference type="EMBL" id="JBBNAE010000008">
    <property type="protein sequence ID" value="KAK9103362.1"/>
    <property type="molecule type" value="Genomic_DNA"/>
</dbReference>
<dbReference type="AlphaFoldDB" id="A0AAP0HZ57"/>
<evidence type="ECO:0000313" key="2">
    <source>
        <dbReference type="Proteomes" id="UP001417504"/>
    </source>
</evidence>
<organism evidence="1 2">
    <name type="scientific">Stephania japonica</name>
    <dbReference type="NCBI Taxonomy" id="461633"/>
    <lineage>
        <taxon>Eukaryota</taxon>
        <taxon>Viridiplantae</taxon>
        <taxon>Streptophyta</taxon>
        <taxon>Embryophyta</taxon>
        <taxon>Tracheophyta</taxon>
        <taxon>Spermatophyta</taxon>
        <taxon>Magnoliopsida</taxon>
        <taxon>Ranunculales</taxon>
        <taxon>Menispermaceae</taxon>
        <taxon>Menispermoideae</taxon>
        <taxon>Cissampelideae</taxon>
        <taxon>Stephania</taxon>
    </lineage>
</organism>
<name>A0AAP0HZ57_9MAGN</name>
<evidence type="ECO:0000313" key="1">
    <source>
        <dbReference type="EMBL" id="KAK9103362.1"/>
    </source>
</evidence>
<proteinExistence type="predicted"/>
<accession>A0AAP0HZ57</accession>
<reference evidence="1 2" key="1">
    <citation type="submission" date="2024-01" db="EMBL/GenBank/DDBJ databases">
        <title>Genome assemblies of Stephania.</title>
        <authorList>
            <person name="Yang L."/>
        </authorList>
    </citation>
    <scope>NUCLEOTIDE SEQUENCE [LARGE SCALE GENOMIC DNA]</scope>
    <source>
        <strain evidence="1">QJT</strain>
        <tissue evidence="1">Leaf</tissue>
    </source>
</reference>
<comment type="caution">
    <text evidence="1">The sequence shown here is derived from an EMBL/GenBank/DDBJ whole genome shotgun (WGS) entry which is preliminary data.</text>
</comment>
<keyword evidence="2" id="KW-1185">Reference proteome</keyword>
<dbReference type="Proteomes" id="UP001417504">
    <property type="component" value="Unassembled WGS sequence"/>
</dbReference>
<gene>
    <name evidence="1" type="ORF">Sjap_020616</name>
</gene>
<sequence>MRAPAVPGFTLKFQVWPRSSRRPPPGEAAAQTVNGQLLTTSKVAAFAKVKRRGERRKRCMRVDEKLILPNTRQCNSVVWGLIG</sequence>